<organism evidence="2 3">
    <name type="scientific">Cellulomonas wangsupingiae</name>
    <dbReference type="NCBI Taxonomy" id="2968085"/>
    <lineage>
        <taxon>Bacteria</taxon>
        <taxon>Bacillati</taxon>
        <taxon>Actinomycetota</taxon>
        <taxon>Actinomycetes</taxon>
        <taxon>Micrococcales</taxon>
        <taxon>Cellulomonadaceae</taxon>
        <taxon>Cellulomonas</taxon>
    </lineage>
</organism>
<dbReference type="RefSeq" id="WP_227564025.1">
    <property type="nucleotide sequence ID" value="NZ_CP101989.1"/>
</dbReference>
<proteinExistence type="predicted"/>
<sequence>MPLGGRPLSRDALLDLAEAQNGLVTRQQAIAELEIDPTAFDALVARGRLERVARGIYRYPRVPGVEYEGYQVALLRTGDADAVLSHETALAIHDISDVNPSRYHVTIPRAHRIRRSDNDRYVIHVQRLPTRQVTWWQQMPIVTPAAAIEQCMAYGTPTYLLRQALDRGARTGAVPRAELTRLTEALERRA</sequence>
<evidence type="ECO:0000313" key="2">
    <source>
        <dbReference type="EMBL" id="UUI65933.1"/>
    </source>
</evidence>
<feature type="domain" description="AbiEi antitoxin N-terminal" evidence="1">
    <location>
        <begin position="12"/>
        <end position="60"/>
    </location>
</feature>
<dbReference type="EMBL" id="CP101989">
    <property type="protein sequence ID" value="UUI65933.1"/>
    <property type="molecule type" value="Genomic_DNA"/>
</dbReference>
<dbReference type="Proteomes" id="UP001317322">
    <property type="component" value="Chromosome"/>
</dbReference>
<evidence type="ECO:0000259" key="1">
    <source>
        <dbReference type="Pfam" id="PF13338"/>
    </source>
</evidence>
<evidence type="ECO:0000313" key="3">
    <source>
        <dbReference type="Proteomes" id="UP001317322"/>
    </source>
</evidence>
<name>A0ABY5KC11_9CELL</name>
<dbReference type="InterPro" id="IPR025159">
    <property type="entry name" value="AbiEi_N"/>
</dbReference>
<accession>A0ABY5KC11</accession>
<dbReference type="Pfam" id="PF13338">
    <property type="entry name" value="AbiEi_4"/>
    <property type="match status" value="1"/>
</dbReference>
<gene>
    <name evidence="2" type="ORF">NP075_04145</name>
</gene>
<reference evidence="2 3" key="1">
    <citation type="submission" date="2022-07" db="EMBL/GenBank/DDBJ databases">
        <title>Novel species in genus cellulomonas.</title>
        <authorList>
            <person name="Ye L."/>
        </authorList>
    </citation>
    <scope>NUCLEOTIDE SEQUENCE [LARGE SCALE GENOMIC DNA]</scope>
    <source>
        <strain evidence="3">zg-Y908</strain>
    </source>
</reference>
<keyword evidence="3" id="KW-1185">Reference proteome</keyword>
<protein>
    <submittedName>
        <fullName evidence="2">Type IV toxin-antitoxin system AbiEi family antitoxin domain-containing protein</fullName>
    </submittedName>
</protein>